<keyword evidence="2" id="KW-1185">Reference proteome</keyword>
<protein>
    <submittedName>
        <fullName evidence="1">Uncharacterized protein</fullName>
    </submittedName>
</protein>
<organism evidence="1 2">
    <name type="scientific">Aeromonas molluscorum 848</name>
    <dbReference type="NCBI Taxonomy" id="1268236"/>
    <lineage>
        <taxon>Bacteria</taxon>
        <taxon>Pseudomonadati</taxon>
        <taxon>Pseudomonadota</taxon>
        <taxon>Gammaproteobacteria</taxon>
        <taxon>Aeromonadales</taxon>
        <taxon>Aeromonadaceae</taxon>
        <taxon>Aeromonas</taxon>
    </lineage>
</organism>
<proteinExistence type="predicted"/>
<dbReference type="Pfam" id="PF10071">
    <property type="entry name" value="DUF2310"/>
    <property type="match status" value="1"/>
</dbReference>
<comment type="caution">
    <text evidence="1">The sequence shown here is derived from an EMBL/GenBank/DDBJ whole genome shotgun (WGS) entry which is preliminary data.</text>
</comment>
<accession>R1GYM9</accession>
<reference evidence="1 2" key="1">
    <citation type="journal article" date="2013" name="Genome Announc.">
        <title>Draft Genome Sequence of Aeromonas molluscorum Strain 848TT, Isolated from Bivalve Molluscs.</title>
        <authorList>
            <person name="Spataro N."/>
            <person name="Farfan M."/>
            <person name="Albarral V."/>
            <person name="Sanglas A."/>
            <person name="Loren J.G."/>
            <person name="Fuste M.C."/>
            <person name="Bosch E."/>
        </authorList>
    </citation>
    <scope>NUCLEOTIDE SEQUENCE [LARGE SCALE GENOMIC DNA]</scope>
    <source>
        <strain evidence="1 2">848</strain>
    </source>
</reference>
<sequence>MPYDLFTLIFDFQCKPCRLISNISWDFKD</sequence>
<dbReference type="RefSeq" id="WP_005893375.1">
    <property type="nucleotide sequence ID" value="NZ_AQGQ01000009.1"/>
</dbReference>
<evidence type="ECO:0000313" key="2">
    <source>
        <dbReference type="Proteomes" id="UP000013526"/>
    </source>
</evidence>
<dbReference type="AlphaFoldDB" id="R1GYM9"/>
<dbReference type="Proteomes" id="UP000013526">
    <property type="component" value="Unassembled WGS sequence"/>
</dbReference>
<dbReference type="EMBL" id="AQGQ01000009">
    <property type="protein sequence ID" value="EOD56565.1"/>
    <property type="molecule type" value="Genomic_DNA"/>
</dbReference>
<gene>
    <name evidence="1" type="ORF">G113_03204</name>
</gene>
<evidence type="ECO:0000313" key="1">
    <source>
        <dbReference type="EMBL" id="EOD56565.1"/>
    </source>
</evidence>
<name>R1GYM9_9GAMM</name>
<dbReference type="InterPro" id="IPR016908">
    <property type="entry name" value="UCP029037"/>
</dbReference>